<evidence type="ECO:0000313" key="4">
    <source>
        <dbReference type="EMBL" id="KAJ1922857.1"/>
    </source>
</evidence>
<feature type="compositionally biased region" description="Polar residues" evidence="3">
    <location>
        <begin position="697"/>
        <end position="727"/>
    </location>
</feature>
<evidence type="ECO:0000256" key="3">
    <source>
        <dbReference type="SAM" id="MobiDB-lite"/>
    </source>
</evidence>
<dbReference type="SMART" id="SM00238">
    <property type="entry name" value="BIR"/>
    <property type="match status" value="2"/>
</dbReference>
<keyword evidence="2" id="KW-0862">Zinc</keyword>
<feature type="compositionally biased region" description="Acidic residues" evidence="3">
    <location>
        <begin position="624"/>
        <end position="652"/>
    </location>
</feature>
<dbReference type="AlphaFoldDB" id="A0A9W8A4V1"/>
<feature type="compositionally biased region" description="Low complexity" evidence="3">
    <location>
        <begin position="288"/>
        <end position="310"/>
    </location>
</feature>
<dbReference type="CDD" id="cd00022">
    <property type="entry name" value="BIR"/>
    <property type="match status" value="2"/>
</dbReference>
<dbReference type="PANTHER" id="PTHR46771:SF5">
    <property type="entry name" value="DETERIN"/>
    <property type="match status" value="1"/>
</dbReference>
<dbReference type="EMBL" id="JANBPT010000369">
    <property type="protein sequence ID" value="KAJ1922857.1"/>
    <property type="molecule type" value="Genomic_DNA"/>
</dbReference>
<gene>
    <name evidence="4" type="ORF">IWQ60_006247</name>
</gene>
<keyword evidence="5" id="KW-1185">Reference proteome</keyword>
<dbReference type="SUPFAM" id="SSF57924">
    <property type="entry name" value="Inhibitor of apoptosis (IAP) repeat"/>
    <property type="match status" value="2"/>
</dbReference>
<feature type="region of interest" description="Disordered" evidence="3">
    <location>
        <begin position="504"/>
        <end position="739"/>
    </location>
</feature>
<comment type="caution">
    <text evidence="4">The sequence shown here is derived from an EMBL/GenBank/DDBJ whole genome shotgun (WGS) entry which is preliminary data.</text>
</comment>
<accession>A0A9W8A4V1</accession>
<proteinExistence type="predicted"/>
<dbReference type="Gene3D" id="1.10.1170.10">
    <property type="entry name" value="Inhibitor Of Apoptosis Protein (2mihbC-IAP-1), Chain A"/>
    <property type="match status" value="2"/>
</dbReference>
<feature type="compositionally biased region" description="Low complexity" evidence="3">
    <location>
        <begin position="402"/>
        <end position="424"/>
    </location>
</feature>
<evidence type="ECO:0008006" key="6">
    <source>
        <dbReference type="Google" id="ProtNLM"/>
    </source>
</evidence>
<dbReference type="PROSITE" id="PS50143">
    <property type="entry name" value="BIR_REPEAT_2"/>
    <property type="match status" value="2"/>
</dbReference>
<dbReference type="OrthoDB" id="2196114at2759"/>
<dbReference type="GO" id="GO:0046872">
    <property type="term" value="F:metal ion binding"/>
    <property type="evidence" value="ECO:0007669"/>
    <property type="project" value="UniProtKB-KW"/>
</dbReference>
<feature type="compositionally biased region" description="Polar residues" evidence="3">
    <location>
        <begin position="532"/>
        <end position="543"/>
    </location>
</feature>
<feature type="region of interest" description="Disordered" evidence="3">
    <location>
        <begin position="243"/>
        <end position="491"/>
    </location>
</feature>
<feature type="compositionally biased region" description="Low complexity" evidence="3">
    <location>
        <begin position="319"/>
        <end position="332"/>
    </location>
</feature>
<protein>
    <recommendedName>
        <fullName evidence="6">Protein bir1</fullName>
    </recommendedName>
</protein>
<keyword evidence="1" id="KW-0479">Metal-binding</keyword>
<dbReference type="Proteomes" id="UP001150569">
    <property type="component" value="Unassembled WGS sequence"/>
</dbReference>
<reference evidence="4" key="1">
    <citation type="submission" date="2022-07" db="EMBL/GenBank/DDBJ databases">
        <title>Phylogenomic reconstructions and comparative analyses of Kickxellomycotina fungi.</title>
        <authorList>
            <person name="Reynolds N.K."/>
            <person name="Stajich J.E."/>
            <person name="Barry K."/>
            <person name="Grigoriev I.V."/>
            <person name="Crous P."/>
            <person name="Smith M.E."/>
        </authorList>
    </citation>
    <scope>NUCLEOTIDE SEQUENCE</scope>
    <source>
        <strain evidence="4">RSA 861</strain>
    </source>
</reference>
<feature type="compositionally biased region" description="Basic and acidic residues" evidence="3">
    <location>
        <begin position="260"/>
        <end position="269"/>
    </location>
</feature>
<feature type="compositionally biased region" description="Low complexity" evidence="3">
    <location>
        <begin position="480"/>
        <end position="491"/>
    </location>
</feature>
<dbReference type="InterPro" id="IPR051190">
    <property type="entry name" value="Baculoviral_IAP"/>
</dbReference>
<organism evidence="4 5">
    <name type="scientific">Tieghemiomyces parasiticus</name>
    <dbReference type="NCBI Taxonomy" id="78921"/>
    <lineage>
        <taxon>Eukaryota</taxon>
        <taxon>Fungi</taxon>
        <taxon>Fungi incertae sedis</taxon>
        <taxon>Zoopagomycota</taxon>
        <taxon>Kickxellomycotina</taxon>
        <taxon>Dimargaritomycetes</taxon>
        <taxon>Dimargaritales</taxon>
        <taxon>Dimargaritaceae</taxon>
        <taxon>Tieghemiomyces</taxon>
    </lineage>
</organism>
<feature type="compositionally biased region" description="Basic and acidic residues" evidence="3">
    <location>
        <begin position="364"/>
        <end position="377"/>
    </location>
</feature>
<dbReference type="PANTHER" id="PTHR46771">
    <property type="entry name" value="DETERIN"/>
    <property type="match status" value="1"/>
</dbReference>
<evidence type="ECO:0000256" key="1">
    <source>
        <dbReference type="ARBA" id="ARBA00022723"/>
    </source>
</evidence>
<dbReference type="InterPro" id="IPR001370">
    <property type="entry name" value="BIR_rpt"/>
</dbReference>
<dbReference type="Pfam" id="PF00653">
    <property type="entry name" value="BIR"/>
    <property type="match status" value="2"/>
</dbReference>
<sequence>MHNFETRLASFWEATWPWPHDPTVFLATPETLARAGFFFNPQHRSCDAVQCFLCHKSLDGWAPHDDPFVEHQKHQGDCPWTIVVCDSQRVDPETREIVQRPDLFDDYLSGRANRVLSVALERARIATFGAWWPHEDKRGWAVTVKKMAKSGYHFTPSIDSPDAASCVYCCLTMDCWEPKDDPRKEHKRKSPWCLYFQKGKGATGAASMRASVDVIGAAPAGRTRHSTRVAAISVSAPVSAHASEFGSVNGEENPEDEAEQEKVKAATEAKDDDVDDLVMPPKSRRATAQRSRASSTASVQTTATAAVTASRRSKRDRSSSLSATSLATSPRTKGPRLNQEDQPEVPLVDAMATDPPTDTAEDMAVDRPVKRVRERPSKRMSTRASTAATDSETEPSPVIPPAALETSATSLAAAAADLPLQPHQQRPPLPPTAKALVQPKKGRGAARLAAGKTEVLERPEPPLEVADSEGGSSRRRSSRLRSGSLSVSPVLSVASLPESTLVVKRDVGKSEVTTPRKVTKSPARCTTRESRVSQVSVLLTAESTKSEAESPPTSPIPVDREEEEESISAGTVEAVLSQPGDLSDAEERPVSPEPMEVDSTKSPAFPADGVADLPDERPKQEQGEGGDDGPEPDDVTSELDEEPMEDAEDEAAIEWGEAEVSAPVDDDELMGRLETPTSVSEAQARDQDKEVVVLAEGQSSDNNSSAASPTQVATTPAESITGTSPINTSVTPSEPPPPPAAVATIPTLSPMILPTRSEAELANVSRPAKTALLLKDPTNLLQVITAAEADMTVEEFIRLTIEQECDRLHQQCETMVLNFVSEAEKIRTLIRNL</sequence>
<evidence type="ECO:0000256" key="2">
    <source>
        <dbReference type="ARBA" id="ARBA00022833"/>
    </source>
</evidence>
<evidence type="ECO:0000313" key="5">
    <source>
        <dbReference type="Proteomes" id="UP001150569"/>
    </source>
</evidence>
<name>A0A9W8A4V1_9FUNG</name>